<dbReference type="EMBL" id="JBHDIY010000002">
    <property type="protein sequence ID" value="MFL4472087.1"/>
    <property type="molecule type" value="Genomic_DNA"/>
</dbReference>
<sequence>MFFALSRARNFSAAYALVWCSASASYGRSNSAKLDRHTLRWHDRTIDALLVGRHFGQPISYCFAFFDCVQNEEFKFNSPKGFANGTV</sequence>
<keyword evidence="2" id="KW-1185">Reference proteome</keyword>
<evidence type="ECO:0008006" key="3">
    <source>
        <dbReference type="Google" id="ProtNLM"/>
    </source>
</evidence>
<gene>
    <name evidence="1" type="ORF">ACERZ8_20215</name>
</gene>
<reference evidence="1 2" key="1">
    <citation type="submission" date="2024-08" db="EMBL/GenBank/DDBJ databases">
        <title>Tateyamaria sp. nov., isolated from marine algae.</title>
        <authorList>
            <person name="Choi B.J."/>
            <person name="Kim J.M."/>
            <person name="Lee J.K."/>
            <person name="Choi D.G."/>
            <person name="Bayburt H."/>
            <person name="Baek J.H."/>
            <person name="Han D.M."/>
            <person name="Jeon C.O."/>
        </authorList>
    </citation>
    <scope>NUCLEOTIDE SEQUENCE [LARGE SCALE GENOMIC DNA]</scope>
    <source>
        <strain evidence="1 2">KMU-156</strain>
    </source>
</reference>
<evidence type="ECO:0000313" key="1">
    <source>
        <dbReference type="EMBL" id="MFL4472087.1"/>
    </source>
</evidence>
<dbReference type="RefSeq" id="WP_407593966.1">
    <property type="nucleotide sequence ID" value="NZ_JBHDIY010000002.1"/>
</dbReference>
<accession>A0ABW8UYP2</accession>
<name>A0ABW8UYP2_9RHOB</name>
<dbReference type="Proteomes" id="UP001627408">
    <property type="component" value="Unassembled WGS sequence"/>
</dbReference>
<organism evidence="1 2">
    <name type="scientific">Tateyamaria armeniaca</name>
    <dbReference type="NCBI Taxonomy" id="2518930"/>
    <lineage>
        <taxon>Bacteria</taxon>
        <taxon>Pseudomonadati</taxon>
        <taxon>Pseudomonadota</taxon>
        <taxon>Alphaproteobacteria</taxon>
        <taxon>Rhodobacterales</taxon>
        <taxon>Roseobacteraceae</taxon>
        <taxon>Tateyamaria</taxon>
    </lineage>
</organism>
<protein>
    <recommendedName>
        <fullName evidence="3">Secreted protein</fullName>
    </recommendedName>
</protein>
<proteinExistence type="predicted"/>
<evidence type="ECO:0000313" key="2">
    <source>
        <dbReference type="Proteomes" id="UP001627408"/>
    </source>
</evidence>
<comment type="caution">
    <text evidence="1">The sequence shown here is derived from an EMBL/GenBank/DDBJ whole genome shotgun (WGS) entry which is preliminary data.</text>
</comment>